<keyword evidence="2" id="KW-1185">Reference proteome</keyword>
<dbReference type="EMBL" id="JN991020">
    <property type="protein sequence ID" value="AEX65844.1"/>
    <property type="molecule type" value="Genomic_DNA"/>
</dbReference>
<proteinExistence type="predicted"/>
<sequence>MTKQTLIVGTANISKAVASIAKRGAKLDADIQLAGVSILAHINEHNNVTLLNDLYHSLPKGSRKNALAEWAIANGKVSINEGPNRKDMPFLFAKDKVTNIDLAWEKPWYEFAPTPDLIQVFDVQAAIAKILKQAAKARKDNPDVEVKGEALLEQLAGMTTAA</sequence>
<evidence type="ECO:0000313" key="1">
    <source>
        <dbReference type="EMBL" id="AEX65844.1"/>
    </source>
</evidence>
<gene>
    <name evidence="1" type="ORF">BF7_00030</name>
</gene>
<organism evidence="1 2">
    <name type="scientific">Pseudomonas phage Bf7</name>
    <dbReference type="NCBI Taxonomy" id="1100790"/>
    <lineage>
        <taxon>Viruses</taxon>
        <taxon>Duplodnaviria</taxon>
        <taxon>Heunggongvirae</taxon>
        <taxon>Uroviricota</taxon>
        <taxon>Caudoviricetes</taxon>
        <taxon>Autographivirales</taxon>
        <taxon>Autonotataviridae</taxon>
        <taxon>Bifseptvirus</taxon>
        <taxon>Bifseptvirus Bf7</taxon>
    </lineage>
</organism>
<accession>H2ELU2</accession>
<reference evidence="1 2" key="1">
    <citation type="journal article" date="2012" name="FEMS Microbiol. Lett.">
        <title>Isolation of new Pseudomonas tolaasii bacteriophages and genomic investigation of the lytic phage BF7.</title>
        <authorList>
            <person name="Sajben-Nagy E."/>
            <person name="Maroti G."/>
            <person name="Kredics L."/>
            <person name="Horvath B."/>
            <person name="Parducz A."/>
            <person name="Vagvolgyi C."/>
            <person name="Manczinger L."/>
        </authorList>
    </citation>
    <scope>NUCLEOTIDE SEQUENCE [LARGE SCALE GENOMIC DNA]</scope>
</reference>
<name>H2ELU2_9CAUD</name>
<dbReference type="KEGG" id="vg:11605110"/>
<dbReference type="RefSeq" id="YP_005098162.1">
    <property type="nucleotide sequence ID" value="NC_016764.1"/>
</dbReference>
<dbReference type="Proteomes" id="UP000007746">
    <property type="component" value="Segment"/>
</dbReference>
<dbReference type="GeneID" id="11605110"/>
<protein>
    <submittedName>
        <fullName evidence="1">Uncharacterized protein</fullName>
    </submittedName>
</protein>
<evidence type="ECO:0000313" key="2">
    <source>
        <dbReference type="Proteomes" id="UP000007746"/>
    </source>
</evidence>
<dbReference type="OrthoDB" id="10091at10239"/>